<dbReference type="EMBL" id="JAXBLV010000228">
    <property type="protein sequence ID" value="MDY3563011.1"/>
    <property type="molecule type" value="Genomic_DNA"/>
</dbReference>
<gene>
    <name evidence="1" type="ORF">R5W23_004494</name>
</gene>
<keyword evidence="2" id="KW-1185">Reference proteome</keyword>
<dbReference type="RefSeq" id="WP_320689273.1">
    <property type="nucleotide sequence ID" value="NZ_JAXBLV010000228.1"/>
</dbReference>
<evidence type="ECO:0000313" key="2">
    <source>
        <dbReference type="Proteomes" id="UP001272242"/>
    </source>
</evidence>
<comment type="caution">
    <text evidence="1">The sequence shown here is derived from an EMBL/GenBank/DDBJ whole genome shotgun (WGS) entry which is preliminary data.</text>
</comment>
<sequence length="80" mass="8919">MLLSRGPLAPGTSPDRVWHFIIQRGETRSVEAERRLLSDPQLGPMLSTLRIGIDDLIGIYERDLEDLVVALRARPSPLGD</sequence>
<proteinExistence type="predicted"/>
<reference evidence="2" key="1">
    <citation type="journal article" date="2023" name="Mar. Drugs">
        <title>Gemmata algarum, a Novel Planctomycete Isolated from an Algal Mat, Displays Antimicrobial Activity.</title>
        <authorList>
            <person name="Kumar G."/>
            <person name="Kallscheuer N."/>
            <person name="Kashif M."/>
            <person name="Ahamad S."/>
            <person name="Jagadeeshwari U."/>
            <person name="Pannikurungottu S."/>
            <person name="Haufschild T."/>
            <person name="Kabuu M."/>
            <person name="Sasikala C."/>
            <person name="Jogler C."/>
            <person name="Ramana C."/>
        </authorList>
    </citation>
    <scope>NUCLEOTIDE SEQUENCE [LARGE SCALE GENOMIC DNA]</scope>
    <source>
        <strain evidence="2">JC673</strain>
    </source>
</reference>
<evidence type="ECO:0000313" key="1">
    <source>
        <dbReference type="EMBL" id="MDY3563011.1"/>
    </source>
</evidence>
<organism evidence="1 2">
    <name type="scientific">Gemmata algarum</name>
    <dbReference type="NCBI Taxonomy" id="2975278"/>
    <lineage>
        <taxon>Bacteria</taxon>
        <taxon>Pseudomonadati</taxon>
        <taxon>Planctomycetota</taxon>
        <taxon>Planctomycetia</taxon>
        <taxon>Gemmatales</taxon>
        <taxon>Gemmataceae</taxon>
        <taxon>Gemmata</taxon>
    </lineage>
</organism>
<protein>
    <submittedName>
        <fullName evidence="1">Uncharacterized protein</fullName>
    </submittedName>
</protein>
<accession>A0ABU5F6N1</accession>
<dbReference type="Proteomes" id="UP001272242">
    <property type="component" value="Unassembled WGS sequence"/>
</dbReference>
<name>A0ABU5F6N1_9BACT</name>